<evidence type="ECO:0000259" key="2">
    <source>
        <dbReference type="PROSITE" id="PS51505"/>
    </source>
</evidence>
<feature type="compositionally biased region" description="Low complexity" evidence="1">
    <location>
        <begin position="187"/>
        <end position="197"/>
    </location>
</feature>
<gene>
    <name evidence="3" type="primary">Atxn7</name>
</gene>
<dbReference type="PANTHER" id="PTHR15117">
    <property type="entry name" value="ATAXIN 7 RELATED"/>
    <property type="match status" value="1"/>
</dbReference>
<feature type="compositionally biased region" description="Low complexity" evidence="1">
    <location>
        <begin position="956"/>
        <end position="967"/>
    </location>
</feature>
<evidence type="ECO:0000313" key="3">
    <source>
        <dbReference type="RefSeq" id="XP_020029034.1"/>
    </source>
</evidence>
<feature type="region of interest" description="Disordered" evidence="1">
    <location>
        <begin position="951"/>
        <end position="972"/>
    </location>
</feature>
<dbReference type="PANTHER" id="PTHR15117:SF2">
    <property type="entry name" value="ATAXIN-7"/>
    <property type="match status" value="1"/>
</dbReference>
<feature type="region of interest" description="Disordered" evidence="1">
    <location>
        <begin position="314"/>
        <end position="371"/>
    </location>
</feature>
<accession>A0A8B7VDK0</accession>
<feature type="compositionally biased region" description="Low complexity" evidence="1">
    <location>
        <begin position="767"/>
        <end position="786"/>
    </location>
</feature>
<reference evidence="3" key="1">
    <citation type="submission" date="2025-08" db="UniProtKB">
        <authorList>
            <consortium name="RefSeq"/>
        </authorList>
    </citation>
    <scope>IDENTIFICATION</scope>
    <source>
        <tissue evidence="3">Leukocyte</tissue>
    </source>
</reference>
<dbReference type="InterPro" id="IPR052237">
    <property type="entry name" value="Ataxin-7-like_regulator"/>
</dbReference>
<feature type="compositionally biased region" description="Acidic residues" evidence="1">
    <location>
        <begin position="613"/>
        <end position="622"/>
    </location>
</feature>
<dbReference type="AlphaFoldDB" id="A0A8B7VDK0"/>
<name>A0A8B7VDK0_CASCN</name>
<feature type="compositionally biased region" description="Pro residues" evidence="1">
    <location>
        <begin position="527"/>
        <end position="539"/>
    </location>
</feature>
<dbReference type="PROSITE" id="PS51505">
    <property type="entry name" value="SCA7"/>
    <property type="match status" value="1"/>
</dbReference>
<feature type="region of interest" description="Disordered" evidence="1">
    <location>
        <begin position="1012"/>
        <end position="1042"/>
    </location>
</feature>
<proteinExistence type="predicted"/>
<dbReference type="KEGG" id="ccan:109692679"/>
<feature type="compositionally biased region" description="Basic and acidic residues" evidence="1">
    <location>
        <begin position="509"/>
        <end position="523"/>
    </location>
</feature>
<evidence type="ECO:0000256" key="1">
    <source>
        <dbReference type="SAM" id="MobiDB-lite"/>
    </source>
</evidence>
<feature type="region of interest" description="Disordered" evidence="1">
    <location>
        <begin position="420"/>
        <end position="446"/>
    </location>
</feature>
<feature type="compositionally biased region" description="Basic and acidic residues" evidence="1">
    <location>
        <begin position="128"/>
        <end position="147"/>
    </location>
</feature>
<dbReference type="RefSeq" id="XP_020029034.1">
    <property type="nucleotide sequence ID" value="XM_020173445.1"/>
</dbReference>
<protein>
    <submittedName>
        <fullName evidence="3">Ataxin-7</fullName>
    </submittedName>
</protein>
<feature type="compositionally biased region" description="Low complexity" evidence="1">
    <location>
        <begin position="314"/>
        <end position="342"/>
    </location>
</feature>
<dbReference type="Pfam" id="PF08313">
    <property type="entry name" value="SCA7"/>
    <property type="match status" value="1"/>
</dbReference>
<feature type="region of interest" description="Disordered" evidence="1">
    <location>
        <begin position="736"/>
        <end position="846"/>
    </location>
</feature>
<organism evidence="3">
    <name type="scientific">Castor canadensis</name>
    <name type="common">American beaver</name>
    <dbReference type="NCBI Taxonomy" id="51338"/>
    <lineage>
        <taxon>Eukaryota</taxon>
        <taxon>Metazoa</taxon>
        <taxon>Chordata</taxon>
        <taxon>Craniata</taxon>
        <taxon>Vertebrata</taxon>
        <taxon>Euteleostomi</taxon>
        <taxon>Mammalia</taxon>
        <taxon>Eutheria</taxon>
        <taxon>Euarchontoglires</taxon>
        <taxon>Glires</taxon>
        <taxon>Rodentia</taxon>
        <taxon>Castorimorpha</taxon>
        <taxon>Castoridae</taxon>
        <taxon>Castor</taxon>
    </lineage>
</organism>
<sequence>MLFDNCAAARKPSALVPKLLYPRAPSPRGRALRRHALMHRGRPAGSSIGDCVSDFALAPLRGLDVQTSPERAEREGPARGRRRREAPQLKGAGPAPPLGRTRGRKEGAGPPGPARGCERPQGGQPESKGAERMSERAADDVRGEPRRAAAAAGGAAAARQQQQQPSQPQRQQPPPRRLRPEDGGSGAASTSAAAMATVGERRPLPSPEAMLGQSWNLWVEASKLPGKDGTELDESFKEFGKNREVMGLCREDMPIFGLCPAHDDFYLVVCNDCNQVVKPQAFQSHYERRHSSSSKSSLAVPPTSVFSFFPSLSKSKGGSASGSSRSSSGGVLFTSSSSSKLLKSPKEKLQLRGNTRPMHPIQQSRVPPSRVMTPSVKVEKMHPKMDGTLLKSAVGPTCPATVSSSVKPGLNCPSIPKPTLPSPGQIMNGKGLPAPPTLKKKSEDISNNRKFLNKRLSEREFDPDIHCGVIDLDTKKPCTRSLTCKTHSLTQRRAVQGRRKRFDVLLAEHKNKTREKESIRHLDSQQPPQPLRDPHPTPPRTSQEPHQNAHGVIPSESKPFVASKPKPHTPSLPRPPGCPAQQGGSAPLDPPPGHESPHPPLPATEPASRLSSEEGEGDDKEESVEKLDCHYSGHHPQPASFCTFGSRQIGRGYYVFDSRWNRLRCALNLMVEKHLNAQLWKKIPSVPSTTSPVSARVPHRTNSVPTSQCGISYLAAATTSTSPVLLSSTCISPNSKSVPAHGTTLNAQPATSGAMDPVCSMQSRQVSSSSSSPSTPSGLSSVPSSPMARKPQKLKSSKSLRPKESSGNSTNCHNSSSSTSGGSGKKRKNNSPLLVHSSSSSSSSHSMESFRKNCVAHSGPPYPSTATSSHNIGLNCVTNKAHSVSLQHELSGRGPPGGSPAESIKRMSVMVNSSDSTLSLGPFIHQSNELPINSHGSFPHSHTPLDKLIGKKRKCSSGSSSVNNSSSKPTKVAKLPAMNNVHMKHTGTIPGAQGLTNNSLLHQDISSPCLRTGISTAAPQSPDLKSKGASLTAENSTGRNNLDTFEDKLHLHSALWTPRCL</sequence>
<feature type="region of interest" description="Disordered" evidence="1">
    <location>
        <begin position="63"/>
        <end position="198"/>
    </location>
</feature>
<feature type="compositionally biased region" description="Low complexity" evidence="1">
    <location>
        <begin position="148"/>
        <end position="170"/>
    </location>
</feature>
<feature type="compositionally biased region" description="Pro residues" evidence="1">
    <location>
        <begin position="588"/>
        <end position="603"/>
    </location>
</feature>
<feature type="compositionally biased region" description="Polar residues" evidence="1">
    <location>
        <begin position="736"/>
        <end position="751"/>
    </location>
</feature>
<feature type="region of interest" description="Disordered" evidence="1">
    <location>
        <begin position="509"/>
        <end position="625"/>
    </location>
</feature>
<dbReference type="InterPro" id="IPR013243">
    <property type="entry name" value="SCA7_dom"/>
</dbReference>
<feature type="compositionally biased region" description="Basic residues" evidence="1">
    <location>
        <begin position="790"/>
        <end position="800"/>
    </location>
</feature>
<feature type="compositionally biased region" description="Low complexity" evidence="1">
    <location>
        <begin position="805"/>
        <end position="820"/>
    </location>
</feature>
<feature type="domain" description="SCA7" evidence="2">
    <location>
        <begin position="454"/>
        <end position="521"/>
    </location>
</feature>
<dbReference type="CTD" id="6314"/>
<feature type="compositionally biased region" description="Pro residues" evidence="1">
    <location>
        <begin position="568"/>
        <end position="578"/>
    </location>
</feature>
<dbReference type="Gene3D" id="6.10.140.670">
    <property type="match status" value="1"/>
</dbReference>
<feature type="compositionally biased region" description="Low complexity" evidence="1">
    <location>
        <begin position="836"/>
        <end position="846"/>
    </location>
</feature>
<dbReference type="OrthoDB" id="21678at2759"/>
<feature type="compositionally biased region" description="Polar residues" evidence="1">
    <location>
        <begin position="1032"/>
        <end position="1042"/>
    </location>
</feature>